<comment type="caution">
    <text evidence="1">The sequence shown here is derived from an EMBL/GenBank/DDBJ whole genome shotgun (WGS) entry which is preliminary data.</text>
</comment>
<keyword evidence="2" id="KW-1185">Reference proteome</keyword>
<dbReference type="EMBL" id="CM045759">
    <property type="protein sequence ID" value="KAI8019308.1"/>
    <property type="molecule type" value="Genomic_DNA"/>
</dbReference>
<evidence type="ECO:0000313" key="2">
    <source>
        <dbReference type="Proteomes" id="UP001060215"/>
    </source>
</evidence>
<reference evidence="1 2" key="1">
    <citation type="journal article" date="2022" name="Plant J.">
        <title>Chromosome-level genome of Camellia lanceoleosa provides a valuable resource for understanding genome evolution and self-incompatibility.</title>
        <authorList>
            <person name="Gong W."/>
            <person name="Xiao S."/>
            <person name="Wang L."/>
            <person name="Liao Z."/>
            <person name="Chang Y."/>
            <person name="Mo W."/>
            <person name="Hu G."/>
            <person name="Li W."/>
            <person name="Zhao G."/>
            <person name="Zhu H."/>
            <person name="Hu X."/>
            <person name="Ji K."/>
            <person name="Xiang X."/>
            <person name="Song Q."/>
            <person name="Yuan D."/>
            <person name="Jin S."/>
            <person name="Zhang L."/>
        </authorList>
    </citation>
    <scope>NUCLEOTIDE SEQUENCE [LARGE SCALE GENOMIC DNA]</scope>
    <source>
        <strain evidence="1">SQ_2022a</strain>
    </source>
</reference>
<name>A0ACC0I0J2_9ERIC</name>
<organism evidence="1 2">
    <name type="scientific">Camellia lanceoleosa</name>
    <dbReference type="NCBI Taxonomy" id="1840588"/>
    <lineage>
        <taxon>Eukaryota</taxon>
        <taxon>Viridiplantae</taxon>
        <taxon>Streptophyta</taxon>
        <taxon>Embryophyta</taxon>
        <taxon>Tracheophyta</taxon>
        <taxon>Spermatophyta</taxon>
        <taxon>Magnoliopsida</taxon>
        <taxon>eudicotyledons</taxon>
        <taxon>Gunneridae</taxon>
        <taxon>Pentapetalae</taxon>
        <taxon>asterids</taxon>
        <taxon>Ericales</taxon>
        <taxon>Theaceae</taxon>
        <taxon>Camellia</taxon>
    </lineage>
</organism>
<accession>A0ACC0I0J2</accession>
<gene>
    <name evidence="1" type="ORF">LOK49_LG04G03026</name>
</gene>
<protein>
    <submittedName>
        <fullName evidence="1">Transport inhibitor response 1-like protein</fullName>
    </submittedName>
</protein>
<sequence>MGFHYRAAEKLFLKPRSAGDEDLSAMGYHYRGAEKLCLKRMSAGDEDLELRDSLPYFKELVLVCMRWLCTSGLAVIANNCRDLQSYLSHLSLFLAPESKKFYILVDNRPWLNGLGPLSALICGN</sequence>
<evidence type="ECO:0000313" key="1">
    <source>
        <dbReference type="EMBL" id="KAI8019308.1"/>
    </source>
</evidence>
<dbReference type="Proteomes" id="UP001060215">
    <property type="component" value="Chromosome 2"/>
</dbReference>
<proteinExistence type="predicted"/>